<keyword evidence="4 7" id="KW-0812">Transmembrane</keyword>
<protein>
    <submittedName>
        <fullName evidence="8">PTR2-domain-containing protein</fullName>
    </submittedName>
</protein>
<organism evidence="8 9">
    <name type="scientific">Laetiporus sulphureus 93-53</name>
    <dbReference type="NCBI Taxonomy" id="1314785"/>
    <lineage>
        <taxon>Eukaryota</taxon>
        <taxon>Fungi</taxon>
        <taxon>Dikarya</taxon>
        <taxon>Basidiomycota</taxon>
        <taxon>Agaricomycotina</taxon>
        <taxon>Agaricomycetes</taxon>
        <taxon>Polyporales</taxon>
        <taxon>Laetiporus</taxon>
    </lineage>
</organism>
<sequence length="608" mass="68045">MIIEDQNIPKMNVNRASWSTRLLENITGLFRSSSEGHSTEYAYLQLGDPEHFSDFPTEEERLKLRRVADAIPWSAYLVAFVELAERFSYYGTTVVFTNFIQQPLPPHSRTGAGYADGQSGALGLGQRASTAIGTFNSFWVYIIPLLGAYIADTRWGRFKTICISVGIALIGHVILVGSALPGPIEHQKLSLSIFLTAVVIMGIGTGGFKANISPLVAEQYRRTKLSVTTLQTGERVIIDPALTTARIYMYFYLFINTGALVGQIGMTYSEKYVGFWLAYSLPTLVFLLCPYILYLGRNRYIKTPPSESVLLTVFRMVKFQMNGRWSMNPFIIYERMQSPGFWTQARPSHVPPHNRPLWMTYSDGWVDEVRRGFKACEVFLWYPIYYLSLNQLNNNLTSQAATMRTDGVPNDVLSNLDPLTLVIFIPIFDFCLYPSLGYAGFRFTPLKRITAGFIMASIAMAWTASVQHSIYQRNPCGLYVATCEDADGRAVTSDLSVWLQAPSYILIGLSEILASITGLEYAYTKAPKNMRSLVMAVFLFMSAVASAIGEAFVSLSADPLLVWNYGVMSVLAAIAGTAFWFHFSHLDMQEDDLNNLSDESLLDIVLQE</sequence>
<evidence type="ECO:0000256" key="2">
    <source>
        <dbReference type="ARBA" id="ARBA00005982"/>
    </source>
</evidence>
<dbReference type="SUPFAM" id="SSF103473">
    <property type="entry name" value="MFS general substrate transporter"/>
    <property type="match status" value="1"/>
</dbReference>
<feature type="transmembrane region" description="Helical" evidence="7">
    <location>
        <begin position="272"/>
        <end position="294"/>
    </location>
</feature>
<dbReference type="GO" id="GO:0071916">
    <property type="term" value="F:dipeptide transmembrane transporter activity"/>
    <property type="evidence" value="ECO:0007669"/>
    <property type="project" value="UniProtKB-ARBA"/>
</dbReference>
<evidence type="ECO:0000313" key="9">
    <source>
        <dbReference type="Proteomes" id="UP000076871"/>
    </source>
</evidence>
<dbReference type="PANTHER" id="PTHR11654">
    <property type="entry name" value="OLIGOPEPTIDE TRANSPORTER-RELATED"/>
    <property type="match status" value="1"/>
</dbReference>
<comment type="similarity">
    <text evidence="2">Belongs to the major facilitator superfamily. Proton-dependent oligopeptide transporter (POT/PTR) (TC 2.A.17) family.</text>
</comment>
<evidence type="ECO:0000256" key="3">
    <source>
        <dbReference type="ARBA" id="ARBA00022448"/>
    </source>
</evidence>
<dbReference type="OrthoDB" id="8904098at2759"/>
<dbReference type="GO" id="GO:0005886">
    <property type="term" value="C:plasma membrane"/>
    <property type="evidence" value="ECO:0007669"/>
    <property type="project" value="UniProtKB-ARBA"/>
</dbReference>
<evidence type="ECO:0000313" key="8">
    <source>
        <dbReference type="EMBL" id="KZT02811.1"/>
    </source>
</evidence>
<feature type="transmembrane region" description="Helical" evidence="7">
    <location>
        <begin position="192"/>
        <end position="212"/>
    </location>
</feature>
<name>A0A165CHB3_9APHY</name>
<feature type="transmembrane region" description="Helical" evidence="7">
    <location>
        <begin position="533"/>
        <end position="555"/>
    </location>
</feature>
<dbReference type="STRING" id="1314785.A0A165CHB3"/>
<keyword evidence="5 7" id="KW-1133">Transmembrane helix</keyword>
<feature type="transmembrane region" description="Helical" evidence="7">
    <location>
        <begin position="158"/>
        <end position="180"/>
    </location>
</feature>
<dbReference type="Proteomes" id="UP000076871">
    <property type="component" value="Unassembled WGS sequence"/>
</dbReference>
<evidence type="ECO:0000256" key="1">
    <source>
        <dbReference type="ARBA" id="ARBA00004141"/>
    </source>
</evidence>
<dbReference type="Pfam" id="PF00854">
    <property type="entry name" value="PTR2"/>
    <property type="match status" value="1"/>
</dbReference>
<dbReference type="InParanoid" id="A0A165CHB3"/>
<dbReference type="AlphaFoldDB" id="A0A165CHB3"/>
<evidence type="ECO:0000256" key="7">
    <source>
        <dbReference type="SAM" id="Phobius"/>
    </source>
</evidence>
<accession>A0A165CHB3</accession>
<gene>
    <name evidence="8" type="ORF">LAESUDRAFT_751921</name>
</gene>
<keyword evidence="6 7" id="KW-0472">Membrane</keyword>
<evidence type="ECO:0000256" key="4">
    <source>
        <dbReference type="ARBA" id="ARBA00022692"/>
    </source>
</evidence>
<dbReference type="InterPro" id="IPR036259">
    <property type="entry name" value="MFS_trans_sf"/>
</dbReference>
<proteinExistence type="inferred from homology"/>
<feature type="transmembrane region" description="Helical" evidence="7">
    <location>
        <begin position="561"/>
        <end position="581"/>
    </location>
</feature>
<evidence type="ECO:0000256" key="5">
    <source>
        <dbReference type="ARBA" id="ARBA00022989"/>
    </source>
</evidence>
<evidence type="ECO:0000256" key="6">
    <source>
        <dbReference type="ARBA" id="ARBA00023136"/>
    </source>
</evidence>
<keyword evidence="9" id="KW-1185">Reference proteome</keyword>
<feature type="transmembrane region" description="Helical" evidence="7">
    <location>
        <begin position="449"/>
        <end position="470"/>
    </location>
</feature>
<feature type="transmembrane region" description="Helical" evidence="7">
    <location>
        <begin position="501"/>
        <end position="521"/>
    </location>
</feature>
<feature type="transmembrane region" description="Helical" evidence="7">
    <location>
        <begin position="247"/>
        <end position="266"/>
    </location>
</feature>
<dbReference type="Gene3D" id="1.20.1250.20">
    <property type="entry name" value="MFS general substrate transporter like domains"/>
    <property type="match status" value="1"/>
</dbReference>
<dbReference type="GeneID" id="63828724"/>
<dbReference type="EMBL" id="KV427649">
    <property type="protein sequence ID" value="KZT02811.1"/>
    <property type="molecule type" value="Genomic_DNA"/>
</dbReference>
<dbReference type="InterPro" id="IPR000109">
    <property type="entry name" value="POT_fam"/>
</dbReference>
<dbReference type="FunFam" id="1.20.1250.20:FF:000085">
    <property type="entry name" value="MFS peptide transporter Ptr2"/>
    <property type="match status" value="1"/>
</dbReference>
<reference evidence="8 9" key="1">
    <citation type="journal article" date="2016" name="Mol. Biol. Evol.">
        <title>Comparative Genomics of Early-Diverging Mushroom-Forming Fungi Provides Insights into the Origins of Lignocellulose Decay Capabilities.</title>
        <authorList>
            <person name="Nagy L.G."/>
            <person name="Riley R."/>
            <person name="Tritt A."/>
            <person name="Adam C."/>
            <person name="Daum C."/>
            <person name="Floudas D."/>
            <person name="Sun H."/>
            <person name="Yadav J.S."/>
            <person name="Pangilinan J."/>
            <person name="Larsson K.H."/>
            <person name="Matsuura K."/>
            <person name="Barry K."/>
            <person name="Labutti K."/>
            <person name="Kuo R."/>
            <person name="Ohm R.A."/>
            <person name="Bhattacharya S.S."/>
            <person name="Shirouzu T."/>
            <person name="Yoshinaga Y."/>
            <person name="Martin F.M."/>
            <person name="Grigoriev I.V."/>
            <person name="Hibbett D.S."/>
        </authorList>
    </citation>
    <scope>NUCLEOTIDE SEQUENCE [LARGE SCALE GENOMIC DNA]</scope>
    <source>
        <strain evidence="8 9">93-53</strain>
    </source>
</reference>
<dbReference type="FunCoup" id="A0A165CHB3">
    <property type="interactions" value="309"/>
</dbReference>
<comment type="subcellular location">
    <subcellularLocation>
        <location evidence="1">Membrane</location>
        <topology evidence="1">Multi-pass membrane protein</topology>
    </subcellularLocation>
</comment>
<feature type="transmembrane region" description="Helical" evidence="7">
    <location>
        <begin position="131"/>
        <end position="151"/>
    </location>
</feature>
<dbReference type="RefSeq" id="XP_040760551.1">
    <property type="nucleotide sequence ID" value="XM_040911696.1"/>
</dbReference>
<keyword evidence="3" id="KW-0813">Transport</keyword>